<evidence type="ECO:0000256" key="1">
    <source>
        <dbReference type="ARBA" id="ARBA00004496"/>
    </source>
</evidence>
<protein>
    <recommendedName>
        <fullName evidence="2">Chemotaxis protein CheW</fullName>
    </recommendedName>
</protein>
<dbReference type="GO" id="GO:0005829">
    <property type="term" value="C:cytosol"/>
    <property type="evidence" value="ECO:0007669"/>
    <property type="project" value="TreeGrafter"/>
</dbReference>
<evidence type="ECO:0000259" key="4">
    <source>
        <dbReference type="PROSITE" id="PS50851"/>
    </source>
</evidence>
<dbReference type="Pfam" id="PF01584">
    <property type="entry name" value="CheW"/>
    <property type="match status" value="1"/>
</dbReference>
<dbReference type="GO" id="GO:0006935">
    <property type="term" value="P:chemotaxis"/>
    <property type="evidence" value="ECO:0007669"/>
    <property type="project" value="InterPro"/>
</dbReference>
<dbReference type="InterPro" id="IPR002545">
    <property type="entry name" value="CheW-lke_dom"/>
</dbReference>
<comment type="subcellular location">
    <subcellularLocation>
        <location evidence="1">Cytoplasm</location>
    </subcellularLocation>
</comment>
<dbReference type="RefSeq" id="WP_162671030.1">
    <property type="nucleotide sequence ID" value="NZ_LR593886.1"/>
</dbReference>
<dbReference type="GO" id="GO:0007165">
    <property type="term" value="P:signal transduction"/>
    <property type="evidence" value="ECO:0007669"/>
    <property type="project" value="InterPro"/>
</dbReference>
<dbReference type="InterPro" id="IPR039315">
    <property type="entry name" value="CheW"/>
</dbReference>
<sequence>MSSLDTHEPTELVTDGSQFLAFRLGEEEYGLEILRVQEIKGYSKITPLPNTPSEIKGVMNLRGSVVPVIDLRTRLGMRETEYTVFTVIIVVTVETKIVGLVVDAVSDVLNVEPEMVVPAPDLGAEVDVSFLTGIARTGDRLVSLLSIDKLVGSASVALDGALV</sequence>
<dbReference type="InterPro" id="IPR036061">
    <property type="entry name" value="CheW-like_dom_sf"/>
</dbReference>
<feature type="domain" description="CheW-like" evidence="4">
    <location>
        <begin position="16"/>
        <end position="156"/>
    </location>
</feature>
<accession>A0A6P2D9L1</accession>
<dbReference type="Gene3D" id="2.30.30.40">
    <property type="entry name" value="SH3 Domains"/>
    <property type="match status" value="1"/>
</dbReference>
<dbReference type="KEGG" id="gms:SOIL9_09170"/>
<name>A0A6P2D9L1_9BACT</name>
<evidence type="ECO:0000313" key="6">
    <source>
        <dbReference type="Proteomes" id="UP000464178"/>
    </source>
</evidence>
<dbReference type="PANTHER" id="PTHR22617:SF45">
    <property type="entry name" value="CHEMOTAXIS PROTEIN CHEW"/>
    <property type="match status" value="1"/>
</dbReference>
<dbReference type="CDD" id="cd00732">
    <property type="entry name" value="CheW"/>
    <property type="match status" value="1"/>
</dbReference>
<reference evidence="5 6" key="1">
    <citation type="submission" date="2019-05" db="EMBL/GenBank/DDBJ databases">
        <authorList>
            <consortium name="Science for Life Laboratories"/>
        </authorList>
    </citation>
    <scope>NUCLEOTIDE SEQUENCE [LARGE SCALE GENOMIC DNA]</scope>
    <source>
        <strain evidence="5">Soil9</strain>
    </source>
</reference>
<evidence type="ECO:0000256" key="2">
    <source>
        <dbReference type="ARBA" id="ARBA00021483"/>
    </source>
</evidence>
<evidence type="ECO:0000313" key="5">
    <source>
        <dbReference type="EMBL" id="VTR97045.1"/>
    </source>
</evidence>
<evidence type="ECO:0000256" key="3">
    <source>
        <dbReference type="ARBA" id="ARBA00022490"/>
    </source>
</evidence>
<dbReference type="SUPFAM" id="SSF50341">
    <property type="entry name" value="CheW-like"/>
    <property type="match status" value="1"/>
</dbReference>
<organism evidence="5 6">
    <name type="scientific">Gemmata massiliana</name>
    <dbReference type="NCBI Taxonomy" id="1210884"/>
    <lineage>
        <taxon>Bacteria</taxon>
        <taxon>Pseudomonadati</taxon>
        <taxon>Planctomycetota</taxon>
        <taxon>Planctomycetia</taxon>
        <taxon>Gemmatales</taxon>
        <taxon>Gemmataceae</taxon>
        <taxon>Gemmata</taxon>
    </lineage>
</organism>
<keyword evidence="6" id="KW-1185">Reference proteome</keyword>
<dbReference type="PANTHER" id="PTHR22617">
    <property type="entry name" value="CHEMOTAXIS SENSOR HISTIDINE KINASE-RELATED"/>
    <property type="match status" value="1"/>
</dbReference>
<proteinExistence type="predicted"/>
<keyword evidence="3" id="KW-0963">Cytoplasm</keyword>
<dbReference type="Gene3D" id="2.40.50.180">
    <property type="entry name" value="CheA-289, Domain 4"/>
    <property type="match status" value="1"/>
</dbReference>
<dbReference type="AlphaFoldDB" id="A0A6P2D9L1"/>
<dbReference type="Proteomes" id="UP000464178">
    <property type="component" value="Chromosome"/>
</dbReference>
<dbReference type="PROSITE" id="PS50851">
    <property type="entry name" value="CHEW"/>
    <property type="match status" value="1"/>
</dbReference>
<gene>
    <name evidence="5" type="ORF">SOIL9_09170</name>
</gene>
<dbReference type="SMART" id="SM00260">
    <property type="entry name" value="CheW"/>
    <property type="match status" value="1"/>
</dbReference>
<dbReference type="EMBL" id="LR593886">
    <property type="protein sequence ID" value="VTR97045.1"/>
    <property type="molecule type" value="Genomic_DNA"/>
</dbReference>